<evidence type="ECO:0000259" key="3">
    <source>
        <dbReference type="PROSITE" id="PS50977"/>
    </source>
</evidence>
<dbReference type="Pfam" id="PF14278">
    <property type="entry name" value="TetR_C_8"/>
    <property type="match status" value="1"/>
</dbReference>
<evidence type="ECO:0000313" key="5">
    <source>
        <dbReference type="Proteomes" id="UP001596110"/>
    </source>
</evidence>
<evidence type="ECO:0000256" key="2">
    <source>
        <dbReference type="PROSITE-ProRule" id="PRU00335"/>
    </source>
</evidence>
<reference evidence="5" key="1">
    <citation type="journal article" date="2019" name="Int. J. Syst. Evol. Microbiol.">
        <title>The Global Catalogue of Microorganisms (GCM) 10K type strain sequencing project: providing services to taxonomists for standard genome sequencing and annotation.</title>
        <authorList>
            <consortium name="The Broad Institute Genomics Platform"/>
            <consortium name="The Broad Institute Genome Sequencing Center for Infectious Disease"/>
            <person name="Wu L."/>
            <person name="Ma J."/>
        </authorList>
    </citation>
    <scope>NUCLEOTIDE SEQUENCE [LARGE SCALE GENOMIC DNA]</scope>
    <source>
        <strain evidence="5">DT43</strain>
    </source>
</reference>
<keyword evidence="4" id="KW-0418">Kinase</keyword>
<dbReference type="Proteomes" id="UP001596110">
    <property type="component" value="Unassembled WGS sequence"/>
</dbReference>
<proteinExistence type="predicted"/>
<dbReference type="NCBIfam" id="TIGR02366">
    <property type="entry name" value="DHAK_reg"/>
    <property type="match status" value="1"/>
</dbReference>
<name>A0ABW0UGM5_9STRE</name>
<dbReference type="InterPro" id="IPR001647">
    <property type="entry name" value="HTH_TetR"/>
</dbReference>
<dbReference type="Gene3D" id="1.10.357.10">
    <property type="entry name" value="Tetracycline Repressor, domain 2"/>
    <property type="match status" value="1"/>
</dbReference>
<dbReference type="InterPro" id="IPR050624">
    <property type="entry name" value="HTH-type_Tx_Regulator"/>
</dbReference>
<keyword evidence="4" id="KW-0808">Transferase</keyword>
<dbReference type="InterPro" id="IPR039532">
    <property type="entry name" value="TetR_C_Firmicutes"/>
</dbReference>
<dbReference type="GO" id="GO:0016301">
    <property type="term" value="F:kinase activity"/>
    <property type="evidence" value="ECO:0007669"/>
    <property type="project" value="UniProtKB-KW"/>
</dbReference>
<dbReference type="InterPro" id="IPR009057">
    <property type="entry name" value="Homeodomain-like_sf"/>
</dbReference>
<dbReference type="PANTHER" id="PTHR43479:SF7">
    <property type="entry name" value="TETR-FAMILY TRANSCRIPTIONAL REGULATOR"/>
    <property type="match status" value="1"/>
</dbReference>
<feature type="DNA-binding region" description="H-T-H motif" evidence="2">
    <location>
        <begin position="28"/>
        <end position="47"/>
    </location>
</feature>
<dbReference type="PROSITE" id="PS50977">
    <property type="entry name" value="HTH_TETR_2"/>
    <property type="match status" value="1"/>
</dbReference>
<dbReference type="Pfam" id="PF00440">
    <property type="entry name" value="TetR_N"/>
    <property type="match status" value="1"/>
</dbReference>
<sequence>MVSSLITKKRIAKAFKKLFVIQPFDKISVSVIMEEAGIRRQTFYSHFVDKYELMEWIFQTELREQVTDNLDYISGMQLLTELLDFCHRNREFYGKLFEIADQNDFSSYFEGYCRQLIDKLVEDYQFRDFDSQAERELFLIYHSLALANVIKRFLTSRLSLGRLESQAIVQLITASLKNY</sequence>
<dbReference type="EMBL" id="JBHSOJ010000033">
    <property type="protein sequence ID" value="MFC5632123.1"/>
    <property type="molecule type" value="Genomic_DNA"/>
</dbReference>
<protein>
    <submittedName>
        <fullName evidence="4">Dihydroxyacetone kinase transcriptional activator DhaS</fullName>
    </submittedName>
</protein>
<feature type="domain" description="HTH tetR-type" evidence="3">
    <location>
        <begin position="5"/>
        <end position="65"/>
    </location>
</feature>
<evidence type="ECO:0000256" key="1">
    <source>
        <dbReference type="ARBA" id="ARBA00023125"/>
    </source>
</evidence>
<dbReference type="InterPro" id="IPR012738">
    <property type="entry name" value="Tscrpt_reg_DhaS"/>
</dbReference>
<organism evidence="4 5">
    <name type="scientific">Streptococcus caledonicus</name>
    <dbReference type="NCBI Taxonomy" id="2614158"/>
    <lineage>
        <taxon>Bacteria</taxon>
        <taxon>Bacillati</taxon>
        <taxon>Bacillota</taxon>
        <taxon>Bacilli</taxon>
        <taxon>Lactobacillales</taxon>
        <taxon>Streptococcaceae</taxon>
        <taxon>Streptococcus</taxon>
    </lineage>
</organism>
<comment type="caution">
    <text evidence="4">The sequence shown here is derived from an EMBL/GenBank/DDBJ whole genome shotgun (WGS) entry which is preliminary data.</text>
</comment>
<dbReference type="SUPFAM" id="SSF46689">
    <property type="entry name" value="Homeodomain-like"/>
    <property type="match status" value="1"/>
</dbReference>
<dbReference type="PANTHER" id="PTHR43479">
    <property type="entry name" value="ACREF/ENVCD OPERON REPRESSOR-RELATED"/>
    <property type="match status" value="1"/>
</dbReference>
<keyword evidence="1 2" id="KW-0238">DNA-binding</keyword>
<dbReference type="RefSeq" id="WP_156805903.1">
    <property type="nucleotide sequence ID" value="NZ_JBHSOJ010000033.1"/>
</dbReference>
<keyword evidence="5" id="KW-1185">Reference proteome</keyword>
<evidence type="ECO:0000313" key="4">
    <source>
        <dbReference type="EMBL" id="MFC5632123.1"/>
    </source>
</evidence>
<accession>A0ABW0UGM5</accession>
<gene>
    <name evidence="4" type="primary">dhaS</name>
    <name evidence="4" type="ORF">ACFPQ3_11375</name>
</gene>